<evidence type="ECO:0000313" key="2">
    <source>
        <dbReference type="Proteomes" id="UP000069850"/>
    </source>
</evidence>
<dbReference type="EMBL" id="LT158599">
    <property type="protein sequence ID" value="CVK33406.1"/>
    <property type="molecule type" value="Genomic_DNA"/>
</dbReference>
<dbReference type="AlphaFoldDB" id="A0A0X3BMS0"/>
<protein>
    <submittedName>
        <fullName evidence="1">Uncharacterized protein</fullName>
    </submittedName>
</protein>
<sequence>MRLCLHPVPVRRTKLLSREDYRRIMQMSIPGVVAHLGRQEDYRDIISTWQPVFPAPGSSKRQ</sequence>
<proteinExistence type="predicted"/>
<gene>
    <name evidence="1" type="ORF">MMAB1_2193</name>
</gene>
<dbReference type="InterPro" id="IPR036079">
    <property type="entry name" value="ATPase_csu/dsu_sf"/>
</dbReference>
<dbReference type="RefSeq" id="WP_062264390.1">
    <property type="nucleotide sequence ID" value="NZ_LT158599.1"/>
</dbReference>
<name>A0A0X3BMS0_9EURY</name>
<organism evidence="1 2">
    <name type="scientific">Methanoculleus bourgensis</name>
    <dbReference type="NCBI Taxonomy" id="83986"/>
    <lineage>
        <taxon>Archaea</taxon>
        <taxon>Methanobacteriati</taxon>
        <taxon>Methanobacteriota</taxon>
        <taxon>Stenosarchaea group</taxon>
        <taxon>Methanomicrobia</taxon>
        <taxon>Methanomicrobiales</taxon>
        <taxon>Methanomicrobiaceae</taxon>
        <taxon>Methanoculleus</taxon>
    </lineage>
</organism>
<dbReference type="Proteomes" id="UP000069850">
    <property type="component" value="Chromosome 1"/>
</dbReference>
<accession>A0A0X3BMS0</accession>
<dbReference type="GeneID" id="70638128"/>
<dbReference type="SUPFAM" id="SSF103486">
    <property type="entry name" value="V-type ATP synthase subunit C"/>
    <property type="match status" value="1"/>
</dbReference>
<dbReference type="KEGG" id="mema:MMAB1_2193"/>
<evidence type="ECO:0000313" key="1">
    <source>
        <dbReference type="EMBL" id="CVK33406.1"/>
    </source>
</evidence>
<reference evidence="1 2" key="1">
    <citation type="submission" date="2016-01" db="EMBL/GenBank/DDBJ databases">
        <authorList>
            <person name="Manzoor S."/>
        </authorList>
    </citation>
    <scope>NUCLEOTIDE SEQUENCE [LARGE SCALE GENOMIC DNA]</scope>
    <source>
        <strain evidence="1">Methanoculleus sp MAB1</strain>
    </source>
</reference>